<dbReference type="AlphaFoldDB" id="A0AAN9X7M9"/>
<evidence type="ECO:0000313" key="1">
    <source>
        <dbReference type="EMBL" id="KAK7385710.1"/>
    </source>
</evidence>
<keyword evidence="2" id="KW-1185">Reference proteome</keyword>
<reference evidence="1 2" key="1">
    <citation type="submission" date="2024-01" db="EMBL/GenBank/DDBJ databases">
        <title>The genomes of 5 underutilized Papilionoideae crops provide insights into root nodulation and disease resistanc.</title>
        <authorList>
            <person name="Jiang F."/>
        </authorList>
    </citation>
    <scope>NUCLEOTIDE SEQUENCE [LARGE SCALE GENOMIC DNA]</scope>
    <source>
        <strain evidence="1">DUOXIRENSHENG_FW03</strain>
        <tissue evidence="1">Leaves</tissue>
    </source>
</reference>
<accession>A0AAN9X7M9</accession>
<protein>
    <submittedName>
        <fullName evidence="1">Uncharacterized protein</fullName>
    </submittedName>
</protein>
<dbReference type="EMBL" id="JAYMYS010000008">
    <property type="protein sequence ID" value="KAK7385710.1"/>
    <property type="molecule type" value="Genomic_DNA"/>
</dbReference>
<name>A0AAN9X7M9_PSOTE</name>
<proteinExistence type="predicted"/>
<gene>
    <name evidence="1" type="ORF">VNO78_31522</name>
</gene>
<organism evidence="1 2">
    <name type="scientific">Psophocarpus tetragonolobus</name>
    <name type="common">Winged bean</name>
    <name type="synonym">Dolichos tetragonolobus</name>
    <dbReference type="NCBI Taxonomy" id="3891"/>
    <lineage>
        <taxon>Eukaryota</taxon>
        <taxon>Viridiplantae</taxon>
        <taxon>Streptophyta</taxon>
        <taxon>Embryophyta</taxon>
        <taxon>Tracheophyta</taxon>
        <taxon>Spermatophyta</taxon>
        <taxon>Magnoliopsida</taxon>
        <taxon>eudicotyledons</taxon>
        <taxon>Gunneridae</taxon>
        <taxon>Pentapetalae</taxon>
        <taxon>rosids</taxon>
        <taxon>fabids</taxon>
        <taxon>Fabales</taxon>
        <taxon>Fabaceae</taxon>
        <taxon>Papilionoideae</taxon>
        <taxon>50 kb inversion clade</taxon>
        <taxon>NPAAA clade</taxon>
        <taxon>indigoferoid/millettioid clade</taxon>
        <taxon>Phaseoleae</taxon>
        <taxon>Psophocarpus</taxon>
    </lineage>
</organism>
<sequence length="232" mass="26373">MVRSQVVMIVLRSQVGTVEKLSWDGSEAKMAEKPSWDSLNPLQKQTRTHNKGPLKQKAKLVSGLLMLWQFANISDLFGTNNNRREQIWKAMNPAIQGFCRTIGFRLTTSSIVSGQNDEDLDFNAVKCRDVDGEVAKDPKNIVVRVYVTCLQDKYLKIMVDDIYWQLRFHLGLDFTWEEPSPNNMKIGLVVEDVTMSDLLNGRFSLQEFDGIAFVADSAMLMLLILPKDDLLV</sequence>
<dbReference type="Proteomes" id="UP001386955">
    <property type="component" value="Unassembled WGS sequence"/>
</dbReference>
<comment type="caution">
    <text evidence="1">The sequence shown here is derived from an EMBL/GenBank/DDBJ whole genome shotgun (WGS) entry which is preliminary data.</text>
</comment>
<evidence type="ECO:0000313" key="2">
    <source>
        <dbReference type="Proteomes" id="UP001386955"/>
    </source>
</evidence>